<dbReference type="OrthoDB" id="9772097at2"/>
<dbReference type="InterPro" id="IPR008972">
    <property type="entry name" value="Cupredoxin"/>
</dbReference>
<dbReference type="SUPFAM" id="SSF49452">
    <property type="entry name" value="Starch-binding domain-like"/>
    <property type="match status" value="1"/>
</dbReference>
<name>A0A5B8S3M5_9SPHN</name>
<reference evidence="2 3" key="1">
    <citation type="journal article" date="2013" name="J. Microbiol. Biotechnol.">
        <title>Novosphingobium ginsenosidimutans sp. nov., with the ability to convert ginsenoside.</title>
        <authorList>
            <person name="Kim J.K."/>
            <person name="He D."/>
            <person name="Liu Q.M."/>
            <person name="Park H.Y."/>
            <person name="Jung M.S."/>
            <person name="Yoon M.H."/>
            <person name="Kim S.C."/>
            <person name="Im W.T."/>
        </authorList>
    </citation>
    <scope>NUCLEOTIDE SEQUENCE [LARGE SCALE GENOMIC DNA]</scope>
    <source>
        <strain evidence="2 3">FW-6</strain>
    </source>
</reference>
<dbReference type="KEGG" id="ngf:FRF71_05445"/>
<keyword evidence="1" id="KW-0732">Signal</keyword>
<dbReference type="InterPro" id="IPR013784">
    <property type="entry name" value="Carb-bd-like_fold"/>
</dbReference>
<evidence type="ECO:0000313" key="2">
    <source>
        <dbReference type="EMBL" id="QEA15622.1"/>
    </source>
</evidence>
<dbReference type="Gene3D" id="2.60.40.420">
    <property type="entry name" value="Cupredoxins - blue copper proteins"/>
    <property type="match status" value="1"/>
</dbReference>
<dbReference type="SUPFAM" id="SSF49503">
    <property type="entry name" value="Cupredoxins"/>
    <property type="match status" value="1"/>
</dbReference>
<feature type="chain" id="PRO_5022801789" evidence="1">
    <location>
        <begin position="32"/>
        <end position="206"/>
    </location>
</feature>
<protein>
    <submittedName>
        <fullName evidence="2">Methylamine utilization protein</fullName>
    </submittedName>
</protein>
<dbReference type="Proteomes" id="UP000321172">
    <property type="component" value="Chromosome"/>
</dbReference>
<proteinExistence type="predicted"/>
<keyword evidence="3" id="KW-1185">Reference proteome</keyword>
<gene>
    <name evidence="2" type="ORF">FRF71_05445</name>
</gene>
<sequence>MGSASRHSRHLKAVLALCSLAAVSASPPAELAVRVIDQNGAPVYQAVVEVARPQGSTLPAAFPWRSAMAQRDLAFVPGTLIVPVGANVAFPNLDTVRHSVYSFSRTGRFQIDLYGREQNRIQRFAVAGTAVLGCNIHDQMRGYIRVTNTPFANVTDAGGRTAIRSLGPGSYSITVWHPRLRGTDNVLVQTVTAKAGQAVVISVPVR</sequence>
<organism evidence="2 3">
    <name type="scientific">Novosphingobium ginsenosidimutans</name>
    <dbReference type="NCBI Taxonomy" id="1176536"/>
    <lineage>
        <taxon>Bacteria</taxon>
        <taxon>Pseudomonadati</taxon>
        <taxon>Pseudomonadota</taxon>
        <taxon>Alphaproteobacteria</taxon>
        <taxon>Sphingomonadales</taxon>
        <taxon>Sphingomonadaceae</taxon>
        <taxon>Novosphingobium</taxon>
    </lineage>
</organism>
<dbReference type="EMBL" id="CP042345">
    <property type="protein sequence ID" value="QEA15622.1"/>
    <property type="molecule type" value="Genomic_DNA"/>
</dbReference>
<feature type="signal peptide" evidence="1">
    <location>
        <begin position="1"/>
        <end position="31"/>
    </location>
</feature>
<dbReference type="GO" id="GO:0030246">
    <property type="term" value="F:carbohydrate binding"/>
    <property type="evidence" value="ECO:0007669"/>
    <property type="project" value="InterPro"/>
</dbReference>
<accession>A0A5B8S3M5</accession>
<dbReference type="RefSeq" id="WP_147089600.1">
    <property type="nucleotide sequence ID" value="NZ_BAABJD010000001.1"/>
</dbReference>
<evidence type="ECO:0000313" key="3">
    <source>
        <dbReference type="Proteomes" id="UP000321172"/>
    </source>
</evidence>
<dbReference type="AlphaFoldDB" id="A0A5B8S3M5"/>
<evidence type="ECO:0000256" key="1">
    <source>
        <dbReference type="SAM" id="SignalP"/>
    </source>
</evidence>